<protein>
    <submittedName>
        <fullName evidence="1">Cobyrinic acid a,c-diamide synthase</fullName>
    </submittedName>
</protein>
<reference evidence="1" key="1">
    <citation type="submission" date="2017-10" db="EMBL/GenBank/DDBJ databases">
        <title>Genome sequence of cellulolytic Lachnospiraceae bacterium XHS1971 isolated from hotspring sediment.</title>
        <authorList>
            <person name="Vasudevan G."/>
            <person name="Joshi A.J."/>
            <person name="Hivarkar S."/>
            <person name="Lanjekar V.B."/>
            <person name="Dhakephalkar P.K."/>
            <person name="Dagar S."/>
        </authorList>
    </citation>
    <scope>NUCLEOTIDE SEQUENCE</scope>
    <source>
        <strain evidence="1">XHS1971</strain>
    </source>
</reference>
<sequence length="454" mass="50991">MKKFLIAGTSSGVGKTTLTLGIMGALKKRGLKVQPFKVGPDYIDTAYHTKITGQSSRNLDAYMLEDEKLIYLFNRAMKEKEIGIVEGVMGLYDGYGIDINSCSSSYVAKLLKLPVILVIDGKGMAASAAAMVMGYKMLDPEVSIQGVIVNHVKTQSHYQLIKEAIYHYTGVETLGYFPPNEELTLGSRHLGLIPSQEMVYLEEKFDKMAEAAERFIDLDRLVELCEGEEVGSAFQPDLPRVKGRKLGIAYDEAFNFYYEDNLELLKDCGFELIYFSPIRDKKLPKCDAYYIGGGFPEMFGAELEANTSLRQELKAAHDKGIPIYAECGGLMYLGESLQAQEAKSYAMVGILEGKSYMTEGLKRFGYCEAQAKVPTLLSDKGEVLRGHEFHHSEFETSVKGAYTMRKRQKKQVTKEWQGGFCKGNTLATYLHLHFYTQLRALENFIHVIEKRRTL</sequence>
<proteinExistence type="predicted"/>
<gene>
    <name evidence="1" type="ORF">CS063_08235</name>
</gene>
<evidence type="ECO:0000313" key="1">
    <source>
        <dbReference type="EMBL" id="PHV70993.1"/>
    </source>
</evidence>
<dbReference type="EMBL" id="PEDL01000006">
    <property type="protein sequence ID" value="PHV70993.1"/>
    <property type="molecule type" value="Genomic_DNA"/>
</dbReference>
<evidence type="ECO:0000313" key="2">
    <source>
        <dbReference type="Proteomes" id="UP000224460"/>
    </source>
</evidence>
<dbReference type="Proteomes" id="UP000224460">
    <property type="component" value="Unassembled WGS sequence"/>
</dbReference>
<accession>A0AC61DDV6</accession>
<name>A0AC61DDV6_9FIRM</name>
<keyword evidence="2" id="KW-1185">Reference proteome</keyword>
<comment type="caution">
    <text evidence="1">The sequence shown here is derived from an EMBL/GenBank/DDBJ whole genome shotgun (WGS) entry which is preliminary data.</text>
</comment>
<organism evidence="1 2">
    <name type="scientific">Sporanaerobium hydrogeniformans</name>
    <dbReference type="NCBI Taxonomy" id="3072179"/>
    <lineage>
        <taxon>Bacteria</taxon>
        <taxon>Bacillati</taxon>
        <taxon>Bacillota</taxon>
        <taxon>Clostridia</taxon>
        <taxon>Lachnospirales</taxon>
        <taxon>Lachnospiraceae</taxon>
        <taxon>Sporanaerobium</taxon>
    </lineage>
</organism>